<protein>
    <submittedName>
        <fullName evidence="2">DNA polymerase subunit beta</fullName>
    </submittedName>
</protein>
<evidence type="ECO:0000313" key="2">
    <source>
        <dbReference type="EMBL" id="NRN62969.1"/>
    </source>
</evidence>
<feature type="domain" description="Polymerase nucleotidyl transferase" evidence="1">
    <location>
        <begin position="18"/>
        <end position="54"/>
    </location>
</feature>
<dbReference type="RefSeq" id="WP_173123293.1">
    <property type="nucleotide sequence ID" value="NZ_CBCSGW010000022.1"/>
</dbReference>
<comment type="caution">
    <text evidence="2">The sequence shown here is derived from an EMBL/GenBank/DDBJ whole genome shotgun (WGS) entry which is preliminary data.</text>
</comment>
<accession>A0ABX2EVP7</accession>
<proteinExistence type="predicted"/>
<dbReference type="Pfam" id="PF01909">
    <property type="entry name" value="NTP_transf_2"/>
    <property type="match status" value="1"/>
</dbReference>
<dbReference type="Proteomes" id="UP000763557">
    <property type="component" value="Unassembled WGS sequence"/>
</dbReference>
<evidence type="ECO:0000313" key="3">
    <source>
        <dbReference type="Proteomes" id="UP000763557"/>
    </source>
</evidence>
<name>A0ABX2EVP7_9PSEU</name>
<keyword evidence="3" id="KW-1185">Reference proteome</keyword>
<organism evidence="2 3">
    <name type="scientific">Kibdelosporangium persicum</name>
    <dbReference type="NCBI Taxonomy" id="2698649"/>
    <lineage>
        <taxon>Bacteria</taxon>
        <taxon>Bacillati</taxon>
        <taxon>Actinomycetota</taxon>
        <taxon>Actinomycetes</taxon>
        <taxon>Pseudonocardiales</taxon>
        <taxon>Pseudonocardiaceae</taxon>
        <taxon>Kibdelosporangium</taxon>
    </lineage>
</organism>
<dbReference type="InterPro" id="IPR043519">
    <property type="entry name" value="NT_sf"/>
</dbReference>
<sequence length="245" mass="26900">MIERIVHRYLTVADRLLPGQITGFYLVGSAALGAWHADRSDVDFVAVLTGDPSRLRALHVLGNLRTAGAAVLLGKPGIPGTMNGVFVAPEDMAKPVTSIRPIASHSGRRFKAGRGFDVNPVMWKVLLDKGITVRGPAPTELGLDPEPDKLRQWNLDQLTGHWRSFAQQCLSDRPPRKALTRMIGPPRLHCTVRTGQIISKDEAVRYTLDTFGVRLGDLRDPGQAGEFMLRVIEDAGRECFHAPGR</sequence>
<evidence type="ECO:0000259" key="1">
    <source>
        <dbReference type="Pfam" id="PF01909"/>
    </source>
</evidence>
<dbReference type="InterPro" id="IPR002934">
    <property type="entry name" value="Polymerase_NTP_transf_dom"/>
</dbReference>
<reference evidence="2 3" key="1">
    <citation type="submission" date="2020-01" db="EMBL/GenBank/DDBJ databases">
        <title>Kibdelosporangium persica a novel Actinomycetes from a hot desert in Iran.</title>
        <authorList>
            <person name="Safaei N."/>
            <person name="Zaburannyi N."/>
            <person name="Mueller R."/>
            <person name="Wink J."/>
        </authorList>
    </citation>
    <scope>NUCLEOTIDE SEQUENCE [LARGE SCALE GENOMIC DNA]</scope>
    <source>
        <strain evidence="2 3">4NS15</strain>
    </source>
</reference>
<gene>
    <name evidence="2" type="ORF">GC106_1700</name>
</gene>
<dbReference type="EMBL" id="JAAATY010000001">
    <property type="protein sequence ID" value="NRN62969.1"/>
    <property type="molecule type" value="Genomic_DNA"/>
</dbReference>
<dbReference type="SUPFAM" id="SSF81301">
    <property type="entry name" value="Nucleotidyltransferase"/>
    <property type="match status" value="1"/>
</dbReference>